<feature type="region of interest" description="Disordered" evidence="1">
    <location>
        <begin position="1"/>
        <end position="24"/>
    </location>
</feature>
<dbReference type="InterPro" id="IPR036397">
    <property type="entry name" value="RNaseH_sf"/>
</dbReference>
<accession>A0A9J6DGK0</accession>
<dbReference type="Gene3D" id="3.30.420.10">
    <property type="entry name" value="Ribonuclease H-like superfamily/Ribonuclease H"/>
    <property type="match status" value="1"/>
</dbReference>
<reference evidence="2" key="1">
    <citation type="journal article" date="2020" name="Cell">
        <title>Large-Scale Comparative Analyses of Tick Genomes Elucidate Their Genetic Diversity and Vector Capacities.</title>
        <authorList>
            <consortium name="Tick Genome and Microbiome Consortium (TIGMIC)"/>
            <person name="Jia N."/>
            <person name="Wang J."/>
            <person name="Shi W."/>
            <person name="Du L."/>
            <person name="Sun Y."/>
            <person name="Zhan W."/>
            <person name="Jiang J.F."/>
            <person name="Wang Q."/>
            <person name="Zhang B."/>
            <person name="Ji P."/>
            <person name="Bell-Sakyi L."/>
            <person name="Cui X.M."/>
            <person name="Yuan T.T."/>
            <person name="Jiang B.G."/>
            <person name="Yang W.F."/>
            <person name="Lam T.T."/>
            <person name="Chang Q.C."/>
            <person name="Ding S.J."/>
            <person name="Wang X.J."/>
            <person name="Zhu J.G."/>
            <person name="Ruan X.D."/>
            <person name="Zhao L."/>
            <person name="Wei J.T."/>
            <person name="Ye R.Z."/>
            <person name="Que T.C."/>
            <person name="Du C.H."/>
            <person name="Zhou Y.H."/>
            <person name="Cheng J.X."/>
            <person name="Dai P.F."/>
            <person name="Guo W.B."/>
            <person name="Han X.H."/>
            <person name="Huang E.J."/>
            <person name="Li L.F."/>
            <person name="Wei W."/>
            <person name="Gao Y.C."/>
            <person name="Liu J.Z."/>
            <person name="Shao H.Z."/>
            <person name="Wang X."/>
            <person name="Wang C.C."/>
            <person name="Yang T.C."/>
            <person name="Huo Q.B."/>
            <person name="Li W."/>
            <person name="Chen H.Y."/>
            <person name="Chen S.E."/>
            <person name="Zhou L.G."/>
            <person name="Ni X.B."/>
            <person name="Tian J.H."/>
            <person name="Sheng Y."/>
            <person name="Liu T."/>
            <person name="Pan Y.S."/>
            <person name="Xia L.Y."/>
            <person name="Li J."/>
            <person name="Zhao F."/>
            <person name="Cao W.C."/>
        </authorList>
    </citation>
    <scope>NUCLEOTIDE SEQUENCE</scope>
    <source>
        <strain evidence="2">Rmic-2018</strain>
    </source>
</reference>
<keyword evidence="3" id="KW-1185">Reference proteome</keyword>
<dbReference type="AlphaFoldDB" id="A0A9J6DGK0"/>
<dbReference type="Proteomes" id="UP000821866">
    <property type="component" value="Chromosome 7"/>
</dbReference>
<proteinExistence type="predicted"/>
<organism evidence="2 3">
    <name type="scientific">Rhipicephalus microplus</name>
    <name type="common">Cattle tick</name>
    <name type="synonym">Boophilus microplus</name>
    <dbReference type="NCBI Taxonomy" id="6941"/>
    <lineage>
        <taxon>Eukaryota</taxon>
        <taxon>Metazoa</taxon>
        <taxon>Ecdysozoa</taxon>
        <taxon>Arthropoda</taxon>
        <taxon>Chelicerata</taxon>
        <taxon>Arachnida</taxon>
        <taxon>Acari</taxon>
        <taxon>Parasitiformes</taxon>
        <taxon>Ixodida</taxon>
        <taxon>Ixodoidea</taxon>
        <taxon>Ixodidae</taxon>
        <taxon>Rhipicephalinae</taxon>
        <taxon>Rhipicephalus</taxon>
        <taxon>Boophilus</taxon>
    </lineage>
</organism>
<reference evidence="2" key="2">
    <citation type="submission" date="2021-09" db="EMBL/GenBank/DDBJ databases">
        <authorList>
            <person name="Jia N."/>
            <person name="Wang J."/>
            <person name="Shi W."/>
            <person name="Du L."/>
            <person name="Sun Y."/>
            <person name="Zhan W."/>
            <person name="Jiang J."/>
            <person name="Wang Q."/>
            <person name="Zhang B."/>
            <person name="Ji P."/>
            <person name="Sakyi L.B."/>
            <person name="Cui X."/>
            <person name="Yuan T."/>
            <person name="Jiang B."/>
            <person name="Yang W."/>
            <person name="Lam T.T.-Y."/>
            <person name="Chang Q."/>
            <person name="Ding S."/>
            <person name="Wang X."/>
            <person name="Zhu J."/>
            <person name="Ruan X."/>
            <person name="Zhao L."/>
            <person name="Wei J."/>
            <person name="Que T."/>
            <person name="Du C."/>
            <person name="Cheng J."/>
            <person name="Dai P."/>
            <person name="Han X."/>
            <person name="Huang E."/>
            <person name="Gao Y."/>
            <person name="Liu J."/>
            <person name="Shao H."/>
            <person name="Ye R."/>
            <person name="Li L."/>
            <person name="Wei W."/>
            <person name="Wang X."/>
            <person name="Wang C."/>
            <person name="Huo Q."/>
            <person name="Li W."/>
            <person name="Guo W."/>
            <person name="Chen H."/>
            <person name="Chen S."/>
            <person name="Zhou L."/>
            <person name="Zhou L."/>
            <person name="Ni X."/>
            <person name="Tian J."/>
            <person name="Zhou Y."/>
            <person name="Sheng Y."/>
            <person name="Liu T."/>
            <person name="Pan Y."/>
            <person name="Xia L."/>
            <person name="Li J."/>
            <person name="Zhao F."/>
            <person name="Cao W."/>
        </authorList>
    </citation>
    <scope>NUCLEOTIDE SEQUENCE</scope>
    <source>
        <strain evidence="2">Rmic-2018</strain>
        <tissue evidence="2">Larvae</tissue>
    </source>
</reference>
<protein>
    <submittedName>
        <fullName evidence="2">Uncharacterized protein</fullName>
    </submittedName>
</protein>
<evidence type="ECO:0000313" key="2">
    <source>
        <dbReference type="EMBL" id="KAH8021231.1"/>
    </source>
</evidence>
<gene>
    <name evidence="2" type="ORF">HPB51_013366</name>
</gene>
<dbReference type="EMBL" id="JABSTU010000009">
    <property type="protein sequence ID" value="KAH8021231.1"/>
    <property type="molecule type" value="Genomic_DNA"/>
</dbReference>
<dbReference type="GO" id="GO:0003676">
    <property type="term" value="F:nucleic acid binding"/>
    <property type="evidence" value="ECO:0007669"/>
    <property type="project" value="InterPro"/>
</dbReference>
<sequence length="184" mass="19908">MGQSLKTVKGSGEGGHLGETQSRFNNQVTLAMTKTPAAKNKTRIPGLLYRSSYARTVTSSGHADTSPGWIEEVEHNVLTAAALDVAVSVLKQMPGHDTDRLPNVPLTGPPTLLRNALYLSRYVKQVTAIGRTCVSVWACIIQDGLGPLIRLHGKFTDEKYGAIIASVLIPYVLDNPFPEGDYTF</sequence>
<evidence type="ECO:0000313" key="3">
    <source>
        <dbReference type="Proteomes" id="UP000821866"/>
    </source>
</evidence>
<name>A0A9J6DGK0_RHIMP</name>
<comment type="caution">
    <text evidence="2">The sequence shown here is derived from an EMBL/GenBank/DDBJ whole genome shotgun (WGS) entry which is preliminary data.</text>
</comment>
<evidence type="ECO:0000256" key="1">
    <source>
        <dbReference type="SAM" id="MobiDB-lite"/>
    </source>
</evidence>